<name>A0A1F5F2E0_9BACT</name>
<evidence type="ECO:0000256" key="2">
    <source>
        <dbReference type="SAM" id="SignalP"/>
    </source>
</evidence>
<keyword evidence="2" id="KW-0732">Signal</keyword>
<dbReference type="InterPro" id="IPR011990">
    <property type="entry name" value="TPR-like_helical_dom_sf"/>
</dbReference>
<dbReference type="InterPro" id="IPR029055">
    <property type="entry name" value="Ntn_hydrolases_N"/>
</dbReference>
<sequence length="353" mass="38060">MQNRSVICAASLALLAAAAFAVEPGPGPVTSTFSIVAFDPEAREWGVAVASRVLAVGYIVPWARAEVGAVATQAYADLRYGRYGLELLEAGFTAEQALQVLLEFDAEAQQRQVAIVDSAGRVAAFTGAETMAWAGDRQGEHYSVQGNILVGERVLVAMERAYLETGGPLARRLLAAVEAGDEAGGDSRGKQSAALLVVRERGGYQALSDLLVDISVDDDPAPVAELARIYDLWEANFLIEPYLDSADPTVRGYALEIIERALAEKDDAQLFNSMAWVLAVRGLYPERTLEIAHRAHELEPDDPNIMDTVAEAHYAAGDPGSALEWEERALTLDPENGFFLEQRAKFHAAVEGD</sequence>
<proteinExistence type="predicted"/>
<feature type="signal peptide" evidence="2">
    <location>
        <begin position="1"/>
        <end position="21"/>
    </location>
</feature>
<dbReference type="PROSITE" id="PS50005">
    <property type="entry name" value="TPR"/>
    <property type="match status" value="1"/>
</dbReference>
<dbReference type="AlphaFoldDB" id="A0A1F5F2E0"/>
<reference evidence="3 4" key="1">
    <citation type="journal article" date="2016" name="Nat. Commun.">
        <title>Thousands of microbial genomes shed light on interconnected biogeochemical processes in an aquifer system.</title>
        <authorList>
            <person name="Anantharaman K."/>
            <person name="Brown C.T."/>
            <person name="Hug L.A."/>
            <person name="Sharon I."/>
            <person name="Castelle C.J."/>
            <person name="Probst A.J."/>
            <person name="Thomas B.C."/>
            <person name="Singh A."/>
            <person name="Wilkins M.J."/>
            <person name="Karaoz U."/>
            <person name="Brodie E.L."/>
            <person name="Williams K.H."/>
            <person name="Hubbard S.S."/>
            <person name="Banfield J.F."/>
        </authorList>
    </citation>
    <scope>NUCLEOTIDE SEQUENCE [LARGE SCALE GENOMIC DNA]</scope>
</reference>
<feature type="repeat" description="TPR" evidence="1">
    <location>
        <begin position="303"/>
        <end position="336"/>
    </location>
</feature>
<accession>A0A1F5F2E0</accession>
<dbReference type="SUPFAM" id="SSF48452">
    <property type="entry name" value="TPR-like"/>
    <property type="match status" value="1"/>
</dbReference>
<evidence type="ECO:0000313" key="4">
    <source>
        <dbReference type="Proteomes" id="UP000177187"/>
    </source>
</evidence>
<dbReference type="PANTHER" id="PTHR39328">
    <property type="entry name" value="BLL2871 PROTEIN"/>
    <property type="match status" value="1"/>
</dbReference>
<comment type="caution">
    <text evidence="3">The sequence shown here is derived from an EMBL/GenBank/DDBJ whole genome shotgun (WGS) entry which is preliminary data.</text>
</comment>
<gene>
    <name evidence="3" type="ORF">A2Y64_09255</name>
</gene>
<dbReference type="Gene3D" id="1.25.40.10">
    <property type="entry name" value="Tetratricopeptide repeat domain"/>
    <property type="match status" value="1"/>
</dbReference>
<dbReference type="InterPro" id="IPR010430">
    <property type="entry name" value="DUF1028"/>
</dbReference>
<dbReference type="Gene3D" id="3.60.20.10">
    <property type="entry name" value="Glutamine Phosphoribosylpyrophosphate, subunit 1, domain 1"/>
    <property type="match status" value="1"/>
</dbReference>
<protein>
    <submittedName>
        <fullName evidence="3">Uncharacterized protein</fullName>
    </submittedName>
</protein>
<feature type="chain" id="PRO_5009518454" evidence="2">
    <location>
        <begin position="22"/>
        <end position="353"/>
    </location>
</feature>
<dbReference type="SUPFAM" id="SSF56235">
    <property type="entry name" value="N-terminal nucleophile aminohydrolases (Ntn hydrolases)"/>
    <property type="match status" value="1"/>
</dbReference>
<organism evidence="3 4">
    <name type="scientific">Candidatus Coatesbacteria bacterium RBG_13_66_14</name>
    <dbReference type="NCBI Taxonomy" id="1817816"/>
    <lineage>
        <taxon>Bacteria</taxon>
        <taxon>Candidatus Coatesiibacteriota</taxon>
    </lineage>
</organism>
<evidence type="ECO:0000256" key="1">
    <source>
        <dbReference type="PROSITE-ProRule" id="PRU00339"/>
    </source>
</evidence>
<dbReference type="InterPro" id="IPR019734">
    <property type="entry name" value="TPR_rpt"/>
</dbReference>
<dbReference type="EMBL" id="MFAF01000113">
    <property type="protein sequence ID" value="OGD73841.1"/>
    <property type="molecule type" value="Genomic_DNA"/>
</dbReference>
<evidence type="ECO:0000313" key="3">
    <source>
        <dbReference type="EMBL" id="OGD73841.1"/>
    </source>
</evidence>
<dbReference type="PANTHER" id="PTHR39328:SF1">
    <property type="entry name" value="BLL2871 PROTEIN"/>
    <property type="match status" value="1"/>
</dbReference>
<dbReference type="Proteomes" id="UP000177187">
    <property type="component" value="Unassembled WGS sequence"/>
</dbReference>
<keyword evidence="1" id="KW-0802">TPR repeat</keyword>
<dbReference type="Pfam" id="PF06267">
    <property type="entry name" value="DUF1028"/>
    <property type="match status" value="1"/>
</dbReference>